<evidence type="ECO:0000256" key="3">
    <source>
        <dbReference type="ARBA" id="ARBA00023242"/>
    </source>
</evidence>
<dbReference type="EMBL" id="CAXHTB010000012">
    <property type="protein sequence ID" value="CAL0316363.1"/>
    <property type="molecule type" value="Genomic_DNA"/>
</dbReference>
<evidence type="ECO:0000256" key="1">
    <source>
        <dbReference type="ARBA" id="ARBA00004123"/>
    </source>
</evidence>
<dbReference type="GO" id="GO:0000978">
    <property type="term" value="F:RNA polymerase II cis-regulatory region sequence-specific DNA binding"/>
    <property type="evidence" value="ECO:0007669"/>
    <property type="project" value="TreeGrafter"/>
</dbReference>
<dbReference type="PANTHER" id="PTHR16223">
    <property type="entry name" value="TRANSCRIPTION FACTOR BHLH83-RELATED"/>
    <property type="match status" value="1"/>
</dbReference>
<dbReference type="Proteomes" id="UP001497480">
    <property type="component" value="Unassembled WGS sequence"/>
</dbReference>
<keyword evidence="3" id="KW-0539">Nucleus</keyword>
<accession>A0AAV1X403</accession>
<protein>
    <submittedName>
        <fullName evidence="5">Uncharacterized protein</fullName>
    </submittedName>
</protein>
<dbReference type="PANTHER" id="PTHR16223:SF335">
    <property type="entry name" value="TRANSCRIPTION FACTOR BHLH113"/>
    <property type="match status" value="1"/>
</dbReference>
<dbReference type="InterPro" id="IPR045843">
    <property type="entry name" value="IND-like"/>
</dbReference>
<proteinExistence type="predicted"/>
<dbReference type="CDD" id="cd11393">
    <property type="entry name" value="bHLH_AtbHLH_like"/>
    <property type="match status" value="1"/>
</dbReference>
<evidence type="ECO:0000256" key="2">
    <source>
        <dbReference type="ARBA" id="ARBA00023125"/>
    </source>
</evidence>
<dbReference type="AlphaFoldDB" id="A0AAV1X403"/>
<comment type="subcellular location">
    <subcellularLocation>
        <location evidence="1">Nucleus</location>
    </subcellularLocation>
</comment>
<feature type="region of interest" description="Disordered" evidence="4">
    <location>
        <begin position="97"/>
        <end position="125"/>
    </location>
</feature>
<keyword evidence="6" id="KW-1185">Reference proteome</keyword>
<evidence type="ECO:0000313" key="6">
    <source>
        <dbReference type="Proteomes" id="UP001497480"/>
    </source>
</evidence>
<sequence>MEVKQEFEVDHHPNTTTTTGTSFSQLLLGNDDNKDENALAVGVDQNYYFNNNLTDYSPLFPIHIASQMLCFGNYENEGLPQKSILQKKRKGFGQEPVTKVGVGSERPPKKTKTDTSTSMGHAKRKEKLEERIGALQQLVSPFGKTDTASVLHEAMGLLVICVEVVLGNRDNNGEEEVTMDMKSTGLCLIPVECTVRVASSNGSVSYHCIVVDVDLRI</sequence>
<feature type="region of interest" description="Disordered" evidence="4">
    <location>
        <begin position="1"/>
        <end position="23"/>
    </location>
</feature>
<dbReference type="GO" id="GO:0005634">
    <property type="term" value="C:nucleus"/>
    <property type="evidence" value="ECO:0007669"/>
    <property type="project" value="UniProtKB-SubCell"/>
</dbReference>
<organism evidence="5 6">
    <name type="scientific">Lupinus luteus</name>
    <name type="common">European yellow lupine</name>
    <dbReference type="NCBI Taxonomy" id="3873"/>
    <lineage>
        <taxon>Eukaryota</taxon>
        <taxon>Viridiplantae</taxon>
        <taxon>Streptophyta</taxon>
        <taxon>Embryophyta</taxon>
        <taxon>Tracheophyta</taxon>
        <taxon>Spermatophyta</taxon>
        <taxon>Magnoliopsida</taxon>
        <taxon>eudicotyledons</taxon>
        <taxon>Gunneridae</taxon>
        <taxon>Pentapetalae</taxon>
        <taxon>rosids</taxon>
        <taxon>fabids</taxon>
        <taxon>Fabales</taxon>
        <taxon>Fabaceae</taxon>
        <taxon>Papilionoideae</taxon>
        <taxon>50 kb inversion clade</taxon>
        <taxon>genistoids sensu lato</taxon>
        <taxon>core genistoids</taxon>
        <taxon>Genisteae</taxon>
        <taxon>Lupinus</taxon>
    </lineage>
</organism>
<keyword evidence="2" id="KW-0238">DNA-binding</keyword>
<gene>
    <name evidence="5" type="ORF">LLUT_LOCUS17423</name>
</gene>
<dbReference type="InterPro" id="IPR045239">
    <property type="entry name" value="bHLH95_bHLH"/>
</dbReference>
<name>A0AAV1X403_LUPLU</name>
<dbReference type="GO" id="GO:0000981">
    <property type="term" value="F:DNA-binding transcription factor activity, RNA polymerase II-specific"/>
    <property type="evidence" value="ECO:0007669"/>
    <property type="project" value="TreeGrafter"/>
</dbReference>
<evidence type="ECO:0000256" key="4">
    <source>
        <dbReference type="SAM" id="MobiDB-lite"/>
    </source>
</evidence>
<evidence type="ECO:0000313" key="5">
    <source>
        <dbReference type="EMBL" id="CAL0316363.1"/>
    </source>
</evidence>
<feature type="compositionally biased region" description="Basic and acidic residues" evidence="4">
    <location>
        <begin position="1"/>
        <end position="13"/>
    </location>
</feature>
<comment type="caution">
    <text evidence="5">The sequence shown here is derived from an EMBL/GenBank/DDBJ whole genome shotgun (WGS) entry which is preliminary data.</text>
</comment>
<reference evidence="5 6" key="1">
    <citation type="submission" date="2024-03" db="EMBL/GenBank/DDBJ databases">
        <authorList>
            <person name="Martinez-Hernandez J."/>
        </authorList>
    </citation>
    <scope>NUCLEOTIDE SEQUENCE [LARGE SCALE GENOMIC DNA]</scope>
</reference>